<keyword evidence="3" id="KW-1185">Reference proteome</keyword>
<protein>
    <submittedName>
        <fullName evidence="2">5-methylcytosine-specific restriction endonuclease McrA</fullName>
    </submittedName>
</protein>
<dbReference type="InterPro" id="IPR029471">
    <property type="entry name" value="HNH_5"/>
</dbReference>
<sequence>MGAVLVLNACGTVLATVQWQRAVTMLLTLDGSGTPLAVVHEADPERLVRSPSTAVPWPRAIRLTRWVHVRFAPPRPGAEGGLASRRAVLERDQHTCIYCGGRGETIDHIVPRSRGGQDSWENQAACCAPCNAAKADRTPSEARMRLRWTPWRPDIAASVQRRIWRELAAGELTGVQQTSS</sequence>
<reference evidence="2 3" key="1">
    <citation type="submission" date="2018-02" db="EMBL/GenBank/DDBJ databases">
        <title>Genomic Encyclopedia of Archaeal and Bacterial Type Strains, Phase II (KMG-II): from individual species to whole genera.</title>
        <authorList>
            <person name="Goeker M."/>
        </authorList>
    </citation>
    <scope>NUCLEOTIDE SEQUENCE [LARGE SCALE GENOMIC DNA]</scope>
    <source>
        <strain evidence="2 3">DSM 22857</strain>
    </source>
</reference>
<dbReference type="Gene3D" id="1.10.30.50">
    <property type="match status" value="1"/>
</dbReference>
<dbReference type="InterPro" id="IPR052892">
    <property type="entry name" value="NA-targeting_endonuclease"/>
</dbReference>
<dbReference type="Proteomes" id="UP000239485">
    <property type="component" value="Unassembled WGS sequence"/>
</dbReference>
<dbReference type="CDD" id="cd00085">
    <property type="entry name" value="HNHc"/>
    <property type="match status" value="1"/>
</dbReference>
<accession>A0A2S6IVD2</accession>
<dbReference type="RefSeq" id="WP_245886259.1">
    <property type="nucleotide sequence ID" value="NZ_PTJD01000001.1"/>
</dbReference>
<feature type="domain" description="HNH nuclease" evidence="1">
    <location>
        <begin position="83"/>
        <end position="132"/>
    </location>
</feature>
<keyword evidence="2" id="KW-0255">Endonuclease</keyword>
<keyword evidence="2" id="KW-0540">Nuclease</keyword>
<dbReference type="AlphaFoldDB" id="A0A2S6IVD2"/>
<dbReference type="EMBL" id="PTJD01000001">
    <property type="protein sequence ID" value="PPK98322.1"/>
    <property type="molecule type" value="Genomic_DNA"/>
</dbReference>
<organism evidence="2 3">
    <name type="scientific">Kineococcus xinjiangensis</name>
    <dbReference type="NCBI Taxonomy" id="512762"/>
    <lineage>
        <taxon>Bacteria</taxon>
        <taxon>Bacillati</taxon>
        <taxon>Actinomycetota</taxon>
        <taxon>Actinomycetes</taxon>
        <taxon>Kineosporiales</taxon>
        <taxon>Kineosporiaceae</taxon>
        <taxon>Kineococcus</taxon>
    </lineage>
</organism>
<evidence type="ECO:0000313" key="3">
    <source>
        <dbReference type="Proteomes" id="UP000239485"/>
    </source>
</evidence>
<dbReference type="Pfam" id="PF14279">
    <property type="entry name" value="HNH_5"/>
    <property type="match status" value="1"/>
</dbReference>
<dbReference type="PANTHER" id="PTHR33877:SF2">
    <property type="entry name" value="OS07G0170200 PROTEIN"/>
    <property type="match status" value="1"/>
</dbReference>
<keyword evidence="2" id="KW-0378">Hydrolase</keyword>
<comment type="caution">
    <text evidence="2">The sequence shown here is derived from an EMBL/GenBank/DDBJ whole genome shotgun (WGS) entry which is preliminary data.</text>
</comment>
<proteinExistence type="predicted"/>
<dbReference type="PANTHER" id="PTHR33877">
    <property type="entry name" value="SLL1193 PROTEIN"/>
    <property type="match status" value="1"/>
</dbReference>
<evidence type="ECO:0000259" key="1">
    <source>
        <dbReference type="SMART" id="SM00507"/>
    </source>
</evidence>
<dbReference type="SMART" id="SM00507">
    <property type="entry name" value="HNHc"/>
    <property type="match status" value="1"/>
</dbReference>
<evidence type="ECO:0000313" key="2">
    <source>
        <dbReference type="EMBL" id="PPK98322.1"/>
    </source>
</evidence>
<dbReference type="GO" id="GO:0004519">
    <property type="term" value="F:endonuclease activity"/>
    <property type="evidence" value="ECO:0007669"/>
    <property type="project" value="UniProtKB-KW"/>
</dbReference>
<gene>
    <name evidence="2" type="ORF">CLV92_10115</name>
</gene>
<dbReference type="InterPro" id="IPR003615">
    <property type="entry name" value="HNH_nuc"/>
</dbReference>
<name>A0A2S6IVD2_9ACTN</name>